<organism evidence="1 2">
    <name type="scientific">Nezara viridula</name>
    <name type="common">Southern green stink bug</name>
    <name type="synonym">Cimex viridulus</name>
    <dbReference type="NCBI Taxonomy" id="85310"/>
    <lineage>
        <taxon>Eukaryota</taxon>
        <taxon>Metazoa</taxon>
        <taxon>Ecdysozoa</taxon>
        <taxon>Arthropoda</taxon>
        <taxon>Hexapoda</taxon>
        <taxon>Insecta</taxon>
        <taxon>Pterygota</taxon>
        <taxon>Neoptera</taxon>
        <taxon>Paraneoptera</taxon>
        <taxon>Hemiptera</taxon>
        <taxon>Heteroptera</taxon>
        <taxon>Panheteroptera</taxon>
        <taxon>Pentatomomorpha</taxon>
        <taxon>Pentatomoidea</taxon>
        <taxon>Pentatomidae</taxon>
        <taxon>Pentatominae</taxon>
        <taxon>Nezara</taxon>
    </lineage>
</organism>
<dbReference type="Proteomes" id="UP001152798">
    <property type="component" value="Chromosome 5"/>
</dbReference>
<keyword evidence="2" id="KW-1185">Reference proteome</keyword>
<protein>
    <submittedName>
        <fullName evidence="1">Uncharacterized protein</fullName>
    </submittedName>
</protein>
<reference evidence="1" key="1">
    <citation type="submission" date="2022-01" db="EMBL/GenBank/DDBJ databases">
        <authorList>
            <person name="King R."/>
        </authorList>
    </citation>
    <scope>NUCLEOTIDE SEQUENCE</scope>
</reference>
<feature type="non-terminal residue" evidence="1">
    <location>
        <position position="1"/>
    </location>
</feature>
<gene>
    <name evidence="1" type="ORF">NEZAVI_LOCUS10520</name>
</gene>
<evidence type="ECO:0000313" key="2">
    <source>
        <dbReference type="Proteomes" id="UP001152798"/>
    </source>
</evidence>
<evidence type="ECO:0000313" key="1">
    <source>
        <dbReference type="EMBL" id="CAH1401511.1"/>
    </source>
</evidence>
<sequence>KQLYCISVDSIYPSAFWPSTLLLRHSLLR</sequence>
<proteinExistence type="predicted"/>
<name>A0A9P0HH81_NEZVI</name>
<feature type="non-terminal residue" evidence="1">
    <location>
        <position position="29"/>
    </location>
</feature>
<dbReference type="AlphaFoldDB" id="A0A9P0HH81"/>
<dbReference type="EMBL" id="OV725081">
    <property type="protein sequence ID" value="CAH1401511.1"/>
    <property type="molecule type" value="Genomic_DNA"/>
</dbReference>
<accession>A0A9P0HH81</accession>